<dbReference type="EMBL" id="AAHCZA010000073">
    <property type="protein sequence ID" value="EBU7235254.1"/>
    <property type="molecule type" value="Genomic_DNA"/>
</dbReference>
<evidence type="ECO:0000313" key="6">
    <source>
        <dbReference type="EMBL" id="HAB5646879.1"/>
    </source>
</evidence>
<dbReference type="EMBL" id="AAMJRG010000058">
    <property type="protein sequence ID" value="EDI0531486.1"/>
    <property type="molecule type" value="Genomic_DNA"/>
</dbReference>
<reference evidence="7 8" key="5">
    <citation type="journal article" date="2019" name="Appl. Environ. Microbiol.">
        <title>Clinically Unreported Salmonellosis Outbreak Detected via Comparative Genomic Analysis of Municipal Wastewater Salmonella Isolates.</title>
        <authorList>
            <person name="Diemert S."/>
            <person name="Yan T."/>
        </authorList>
    </citation>
    <scope>NUCLEOTIDE SEQUENCE [LARGE SCALE GENOMIC DNA]</scope>
    <source>
        <strain evidence="7 8">HIY0083</strain>
    </source>
</reference>
<reference evidence="6" key="1">
    <citation type="journal article" date="2018" name="Genome Biol.">
        <title>SKESA: strategic k-mer extension for scrupulous assemblies.</title>
        <authorList>
            <person name="Souvorov A."/>
            <person name="Agarwala R."/>
            <person name="Lipman D.J."/>
        </authorList>
    </citation>
    <scope>NUCLEOTIDE SEQUENCE</scope>
    <source>
        <strain evidence="6">Salmonella enterica</strain>
    </source>
</reference>
<gene>
    <name evidence="3" type="ORF">AHW86_23575</name>
    <name evidence="4" type="ORF">B1277_23225</name>
    <name evidence="5" type="ORF">CC786_24425</name>
    <name evidence="1" type="ORF">DKV27_26455</name>
    <name evidence="2" type="ORF">E0563_25375</name>
    <name evidence="7" type="ORF">FG623_023680</name>
    <name evidence="6" type="ORF">GB216_23155</name>
</gene>
<comment type="caution">
    <text evidence="5">The sequence shown here is derived from an EMBL/GenBank/DDBJ whole genome shotgun (WGS) entry which is preliminary data.</text>
</comment>
<dbReference type="EMBL" id="VCWZ02000022">
    <property type="protein sequence ID" value="TRI60018.1"/>
    <property type="molecule type" value="Genomic_DNA"/>
</dbReference>
<reference evidence="6" key="6">
    <citation type="submission" date="2019-10" db="EMBL/GenBank/DDBJ databases">
        <authorList>
            <consortium name="NCBI Pathogen Detection Project"/>
        </authorList>
    </citation>
    <scope>NUCLEOTIDE SEQUENCE</scope>
    <source>
        <strain evidence="6">Salmonella enterica</strain>
    </source>
</reference>
<dbReference type="EMBL" id="DAAHDG010000025">
    <property type="protein sequence ID" value="HAB5646879.1"/>
    <property type="molecule type" value="Genomic_DNA"/>
</dbReference>
<name>A0A3G3E533_SALET</name>
<evidence type="ECO:0000313" key="5">
    <source>
        <dbReference type="EMBL" id="EDI0531486.1"/>
    </source>
</evidence>
<reference evidence="3" key="4">
    <citation type="submission" date="2018-07" db="EMBL/GenBank/DDBJ databases">
        <authorList>
            <consortium name="GenomeTrakr network: Whole genome sequencing for foodborne pathogen traceback"/>
        </authorList>
    </citation>
    <scope>NUCLEOTIDE SEQUENCE</scope>
    <source>
        <strain evidence="3">FDA00001071</strain>
    </source>
</reference>
<proteinExistence type="predicted"/>
<evidence type="ECO:0000313" key="1">
    <source>
        <dbReference type="EMBL" id="EBU7235254.1"/>
    </source>
</evidence>
<dbReference type="EMBL" id="AALGYW010000031">
    <property type="protein sequence ID" value="ECZ5304424.1"/>
    <property type="molecule type" value="Genomic_DNA"/>
</dbReference>
<organism evidence="5">
    <name type="scientific">Salmonella enterica subsp. enterica serovar Tennessee</name>
    <dbReference type="NCBI Taxonomy" id="143221"/>
    <lineage>
        <taxon>Bacteria</taxon>
        <taxon>Pseudomonadati</taxon>
        <taxon>Pseudomonadota</taxon>
        <taxon>Gammaproteobacteria</taxon>
        <taxon>Enterobacterales</taxon>
        <taxon>Enterobacteriaceae</taxon>
        <taxon>Salmonella</taxon>
    </lineage>
</organism>
<protein>
    <submittedName>
        <fullName evidence="5">Uncharacterized protein</fullName>
    </submittedName>
</protein>
<reference evidence="5" key="2">
    <citation type="submission" date="2018-07" db="EMBL/GenBank/DDBJ databases">
        <authorList>
            <person name="Ashton P.M."/>
            <person name="Dallman T."/>
            <person name="Nair S."/>
            <person name="De Pinna E."/>
            <person name="Peters T."/>
            <person name="Grant K."/>
        </authorList>
    </citation>
    <scope>NUCLEOTIDE SEQUENCE</scope>
    <source>
        <strain evidence="1">176244</strain>
        <strain evidence="2">285585</strain>
        <strain evidence="5">365393</strain>
    </source>
</reference>
<reference evidence="4" key="3">
    <citation type="submission" date="2018-07" db="EMBL/GenBank/DDBJ databases">
        <authorList>
            <consortium name="PulseNet: The National Subtyping Network for Foodborne Disease Surveillance"/>
            <person name="Tarr C.L."/>
            <person name="Trees E."/>
            <person name="Katz L.S."/>
            <person name="Carleton-Romer H.A."/>
            <person name="Stroika S."/>
            <person name="Kucerova Z."/>
            <person name="Roache K.F."/>
            <person name="Sabol A.L."/>
            <person name="Besser J."/>
            <person name="Gerner-Smidt P."/>
        </authorList>
    </citation>
    <scope>NUCLEOTIDE SEQUENCE</scope>
    <source>
        <strain evidence="4">PNUSAS008386</strain>
    </source>
</reference>
<evidence type="ECO:0000313" key="8">
    <source>
        <dbReference type="Proteomes" id="UP000315048"/>
    </source>
</evidence>
<dbReference type="Proteomes" id="UP000839600">
    <property type="component" value="Unassembled WGS sequence"/>
</dbReference>
<sequence length="65" mass="7607">MRVFVVTHAREYIQHHQYPGKLVEIGFGFKAFSQFSSQRFEFIFIHKLPVSVVGMNISKTGRYTI</sequence>
<dbReference type="AlphaFoldDB" id="A0A3G3E533"/>
<dbReference type="Proteomes" id="UP000315048">
    <property type="component" value="Unassembled WGS sequence"/>
</dbReference>
<evidence type="ECO:0000313" key="2">
    <source>
        <dbReference type="EMBL" id="ECD4326180.1"/>
    </source>
</evidence>
<dbReference type="EMBL" id="AAMBTZ010000079">
    <property type="protein sequence ID" value="EDF7399751.1"/>
    <property type="molecule type" value="Genomic_DNA"/>
</dbReference>
<evidence type="ECO:0000313" key="4">
    <source>
        <dbReference type="EMBL" id="EDF7399751.1"/>
    </source>
</evidence>
<dbReference type="EMBL" id="AAIERP010000072">
    <property type="protein sequence ID" value="ECD4326180.1"/>
    <property type="molecule type" value="Genomic_DNA"/>
</dbReference>
<accession>A0A3G3E533</accession>
<evidence type="ECO:0000313" key="3">
    <source>
        <dbReference type="EMBL" id="ECZ5304424.1"/>
    </source>
</evidence>
<evidence type="ECO:0000313" key="7">
    <source>
        <dbReference type="EMBL" id="TRI60018.1"/>
    </source>
</evidence>